<feature type="chain" id="PRO_5008587270" evidence="1">
    <location>
        <begin position="26"/>
        <end position="117"/>
    </location>
</feature>
<name>A0A1B6LBW7_9HEMI</name>
<accession>A0A1B6LBW7</accession>
<feature type="signal peptide" evidence="1">
    <location>
        <begin position="1"/>
        <end position="25"/>
    </location>
</feature>
<feature type="non-terminal residue" evidence="2">
    <location>
        <position position="1"/>
    </location>
</feature>
<dbReference type="EMBL" id="GEBQ01018792">
    <property type="protein sequence ID" value="JAT21185.1"/>
    <property type="molecule type" value="Transcribed_RNA"/>
</dbReference>
<protein>
    <submittedName>
        <fullName evidence="2">Uncharacterized protein</fullName>
    </submittedName>
</protein>
<evidence type="ECO:0000313" key="2">
    <source>
        <dbReference type="EMBL" id="JAT21185.1"/>
    </source>
</evidence>
<organism evidence="2">
    <name type="scientific">Graphocephala atropunctata</name>
    <dbReference type="NCBI Taxonomy" id="36148"/>
    <lineage>
        <taxon>Eukaryota</taxon>
        <taxon>Metazoa</taxon>
        <taxon>Ecdysozoa</taxon>
        <taxon>Arthropoda</taxon>
        <taxon>Hexapoda</taxon>
        <taxon>Insecta</taxon>
        <taxon>Pterygota</taxon>
        <taxon>Neoptera</taxon>
        <taxon>Paraneoptera</taxon>
        <taxon>Hemiptera</taxon>
        <taxon>Auchenorrhyncha</taxon>
        <taxon>Membracoidea</taxon>
        <taxon>Cicadellidae</taxon>
        <taxon>Cicadellinae</taxon>
        <taxon>Cicadellini</taxon>
        <taxon>Graphocephala</taxon>
    </lineage>
</organism>
<evidence type="ECO:0000256" key="1">
    <source>
        <dbReference type="SAM" id="SignalP"/>
    </source>
</evidence>
<gene>
    <name evidence="2" type="ORF">g.6382</name>
</gene>
<proteinExistence type="predicted"/>
<reference evidence="2" key="1">
    <citation type="submission" date="2015-11" db="EMBL/GenBank/DDBJ databases">
        <title>De novo transcriptome assembly of four potential Pierce s Disease insect vectors from Arizona vineyards.</title>
        <authorList>
            <person name="Tassone E.E."/>
        </authorList>
    </citation>
    <scope>NUCLEOTIDE SEQUENCE</scope>
</reference>
<dbReference type="AlphaFoldDB" id="A0A1B6LBW7"/>
<sequence length="117" mass="12837">ISRAKMFASLVVFSVGILSCAVSEGQLTTQYYQEDSLPLSSVDSDNFQEPVEDQIQGSVENNSGDSSNFLTMDPATLSQWNLPVGFLRTSQAIIDTPVLDCPDGQARDWSGNCRQIW</sequence>
<keyword evidence="1" id="KW-0732">Signal</keyword>